<dbReference type="EMBL" id="CM035441">
    <property type="protein sequence ID" value="KAH7281384.1"/>
    <property type="molecule type" value="Genomic_DNA"/>
</dbReference>
<accession>A0A8T2QCG1</accession>
<gene>
    <name evidence="1" type="ORF">KP509_36G044500</name>
</gene>
<proteinExistence type="predicted"/>
<reference evidence="1" key="1">
    <citation type="submission" date="2021-08" db="EMBL/GenBank/DDBJ databases">
        <title>WGS assembly of Ceratopteris richardii.</title>
        <authorList>
            <person name="Marchant D.B."/>
            <person name="Chen G."/>
            <person name="Jenkins J."/>
            <person name="Shu S."/>
            <person name="Leebens-Mack J."/>
            <person name="Grimwood J."/>
            <person name="Schmutz J."/>
            <person name="Soltis P."/>
            <person name="Soltis D."/>
            <person name="Chen Z.-H."/>
        </authorList>
    </citation>
    <scope>NUCLEOTIDE SEQUENCE</scope>
    <source>
        <strain evidence="1">Whitten #5841</strain>
        <tissue evidence="1">Leaf</tissue>
    </source>
</reference>
<organism evidence="1 2">
    <name type="scientific">Ceratopteris richardii</name>
    <name type="common">Triangle waterfern</name>
    <dbReference type="NCBI Taxonomy" id="49495"/>
    <lineage>
        <taxon>Eukaryota</taxon>
        <taxon>Viridiplantae</taxon>
        <taxon>Streptophyta</taxon>
        <taxon>Embryophyta</taxon>
        <taxon>Tracheophyta</taxon>
        <taxon>Polypodiopsida</taxon>
        <taxon>Polypodiidae</taxon>
        <taxon>Polypodiales</taxon>
        <taxon>Pteridineae</taxon>
        <taxon>Pteridaceae</taxon>
        <taxon>Parkerioideae</taxon>
        <taxon>Ceratopteris</taxon>
    </lineage>
</organism>
<dbReference type="Proteomes" id="UP000825935">
    <property type="component" value="Chromosome 36"/>
</dbReference>
<sequence length="127" mass="14006">MQLSEVIVRARDECCRSRYKQRAWRVHMIWKIARTMTLSPLYMSGVPWLRDGGVYALLQRREAPFRSPLKGCNAAGSPVKRCTISLKLDFSTTNFLKGGDGGASKGTGGSSAVPLDLSIFDIQQGVL</sequence>
<evidence type="ECO:0000313" key="1">
    <source>
        <dbReference type="EMBL" id="KAH7281384.1"/>
    </source>
</evidence>
<evidence type="ECO:0000313" key="2">
    <source>
        <dbReference type="Proteomes" id="UP000825935"/>
    </source>
</evidence>
<comment type="caution">
    <text evidence="1">The sequence shown here is derived from an EMBL/GenBank/DDBJ whole genome shotgun (WGS) entry which is preliminary data.</text>
</comment>
<name>A0A8T2QCG1_CERRI</name>
<protein>
    <submittedName>
        <fullName evidence="1">Uncharacterized protein</fullName>
    </submittedName>
</protein>
<keyword evidence="2" id="KW-1185">Reference proteome</keyword>
<dbReference type="AlphaFoldDB" id="A0A8T2QCG1"/>